<feature type="transmembrane region" description="Helical" evidence="1">
    <location>
        <begin position="127"/>
        <end position="145"/>
    </location>
</feature>
<feature type="transmembrane region" description="Helical" evidence="1">
    <location>
        <begin position="35"/>
        <end position="53"/>
    </location>
</feature>
<name>A0ABV9J978_9LACT</name>
<evidence type="ECO:0000313" key="2">
    <source>
        <dbReference type="EMBL" id="MFC4651317.1"/>
    </source>
</evidence>
<dbReference type="Pfam" id="PF13398">
    <property type="entry name" value="Peptidase_M50B"/>
    <property type="match status" value="1"/>
</dbReference>
<dbReference type="RefSeq" id="WP_213534641.1">
    <property type="nucleotide sequence ID" value="NZ_BOVQ01000003.1"/>
</dbReference>
<organism evidence="2 3">
    <name type="scientific">Lactococcus nasutitermitis</name>
    <dbReference type="NCBI Taxonomy" id="1652957"/>
    <lineage>
        <taxon>Bacteria</taxon>
        <taxon>Bacillati</taxon>
        <taxon>Bacillota</taxon>
        <taxon>Bacilli</taxon>
        <taxon>Lactobacillales</taxon>
        <taxon>Streptococcaceae</taxon>
        <taxon>Lactococcus</taxon>
    </lineage>
</organism>
<accession>A0ABV9J978</accession>
<feature type="transmembrane region" description="Helical" evidence="1">
    <location>
        <begin position="74"/>
        <end position="99"/>
    </location>
</feature>
<gene>
    <name evidence="2" type="ORF">ACFO26_00140</name>
</gene>
<evidence type="ECO:0000256" key="1">
    <source>
        <dbReference type="SAM" id="Phobius"/>
    </source>
</evidence>
<keyword evidence="3" id="KW-1185">Reference proteome</keyword>
<feature type="transmembrane region" description="Helical" evidence="1">
    <location>
        <begin position="151"/>
        <end position="174"/>
    </location>
</feature>
<keyword evidence="1" id="KW-0472">Membrane</keyword>
<reference evidence="3" key="1">
    <citation type="journal article" date="2019" name="Int. J. Syst. Evol. Microbiol.">
        <title>The Global Catalogue of Microorganisms (GCM) 10K type strain sequencing project: providing services to taxonomists for standard genome sequencing and annotation.</title>
        <authorList>
            <consortium name="The Broad Institute Genomics Platform"/>
            <consortium name="The Broad Institute Genome Sequencing Center for Infectious Disease"/>
            <person name="Wu L."/>
            <person name="Ma J."/>
        </authorList>
    </citation>
    <scope>NUCLEOTIDE SEQUENCE [LARGE SCALE GENOMIC DNA]</scope>
    <source>
        <strain evidence="3">CCUG 63287</strain>
    </source>
</reference>
<keyword evidence="1" id="KW-0812">Transmembrane</keyword>
<sequence length="221" mass="25201">MIDFFTQSYHLQVWVVVAGLLVGMLAHVFVSPLKYVVTIVHEFGHALVARLTFGKVYRMRINHDSSGSTEVKTGVSGFFATLSGYPMPFLLALLLSFLIKWGRPQLTFVFLILIGFYILFHLRNAWGFFSVIVVMLVSVLAILYATAFVNFALTAFLIMILVMGGMKDIFVLFLHYHGVSDADILSQQLRGFHAMIWKIFFFLVACFITLEIIRIFWELLV</sequence>
<feature type="transmembrane region" description="Helical" evidence="1">
    <location>
        <begin position="195"/>
        <end position="217"/>
    </location>
</feature>
<feature type="transmembrane region" description="Helical" evidence="1">
    <location>
        <begin position="12"/>
        <end position="29"/>
    </location>
</feature>
<protein>
    <submittedName>
        <fullName evidence="2">M50 family metallopeptidase</fullName>
    </submittedName>
</protein>
<dbReference type="InterPro" id="IPR049500">
    <property type="entry name" value="Peptidase_M50B-like"/>
</dbReference>
<dbReference type="Proteomes" id="UP001595987">
    <property type="component" value="Unassembled WGS sequence"/>
</dbReference>
<feature type="transmembrane region" description="Helical" evidence="1">
    <location>
        <begin position="105"/>
        <end position="120"/>
    </location>
</feature>
<comment type="caution">
    <text evidence="2">The sequence shown here is derived from an EMBL/GenBank/DDBJ whole genome shotgun (WGS) entry which is preliminary data.</text>
</comment>
<keyword evidence="1" id="KW-1133">Transmembrane helix</keyword>
<proteinExistence type="predicted"/>
<dbReference type="EMBL" id="JBHSGD010000001">
    <property type="protein sequence ID" value="MFC4651317.1"/>
    <property type="molecule type" value="Genomic_DNA"/>
</dbReference>
<evidence type="ECO:0000313" key="3">
    <source>
        <dbReference type="Proteomes" id="UP001595987"/>
    </source>
</evidence>